<evidence type="ECO:0000259" key="1">
    <source>
        <dbReference type="Pfam" id="PF01345"/>
    </source>
</evidence>
<dbReference type="InterPro" id="IPR047589">
    <property type="entry name" value="DUF11_rpt"/>
</dbReference>
<keyword evidence="3" id="KW-1185">Reference proteome</keyword>
<dbReference type="PANTHER" id="PTHR34819">
    <property type="entry name" value="LARGE CYSTEINE-RICH PERIPLASMIC PROTEIN OMCB"/>
    <property type="match status" value="1"/>
</dbReference>
<dbReference type="Proteomes" id="UP001156974">
    <property type="component" value="Unassembled WGS sequence"/>
</dbReference>
<dbReference type="InterPro" id="IPR051172">
    <property type="entry name" value="Chlamydia_OmcB"/>
</dbReference>
<feature type="domain" description="DUF11" evidence="1">
    <location>
        <begin position="885"/>
        <end position="963"/>
    </location>
</feature>
<dbReference type="PANTHER" id="PTHR34819:SF5">
    <property type="entry name" value="CONSERVED REPEAT DOMAIN PROTEIN"/>
    <property type="match status" value="1"/>
</dbReference>
<dbReference type="RefSeq" id="WP_220094668.1">
    <property type="nucleotide sequence ID" value="NZ_JAKUMG010000024.1"/>
</dbReference>
<gene>
    <name evidence="2" type="ORF">MKZ47_20855</name>
</gene>
<dbReference type="InterPro" id="IPR001434">
    <property type="entry name" value="OmcB-like_DUF11"/>
</dbReference>
<evidence type="ECO:0000313" key="3">
    <source>
        <dbReference type="Proteomes" id="UP001156974"/>
    </source>
</evidence>
<reference evidence="2 3" key="1">
    <citation type="submission" date="2022-02" db="EMBL/GenBank/DDBJ databases">
        <title>Genome analysis of Beneficial Microorganisms for Coral consortium from Pocillopora damicornis.</title>
        <authorList>
            <person name="Rosado P.M."/>
            <person name="Cardoso P.M."/>
            <person name="Rosado J.G."/>
            <person name="Schultz J."/>
            <person name="Rocha U."/>
            <person name="Costa T.K."/>
            <person name="Peixoto R.S."/>
        </authorList>
    </citation>
    <scope>NUCLEOTIDE SEQUENCE [LARGE SCALE GENOMIC DNA]</scope>
    <source>
        <strain evidence="2 3">BMC5</strain>
    </source>
</reference>
<comment type="caution">
    <text evidence="2">The sequence shown here is derived from an EMBL/GenBank/DDBJ whole genome shotgun (WGS) entry which is preliminary data.</text>
</comment>
<organism evidence="2 3">
    <name type="scientific">Pseudoalteromonas shioyasakiensis</name>
    <dbReference type="NCBI Taxonomy" id="1190813"/>
    <lineage>
        <taxon>Bacteria</taxon>
        <taxon>Pseudomonadati</taxon>
        <taxon>Pseudomonadota</taxon>
        <taxon>Gammaproteobacteria</taxon>
        <taxon>Alteromonadales</taxon>
        <taxon>Pseudoalteromonadaceae</taxon>
        <taxon>Pseudoalteromonas</taxon>
    </lineage>
</organism>
<accession>A0ABT6U5Q2</accession>
<sequence>MLVAQASAMAATPAGTDIRNRATITYEDVNGNQYSAQSNESIVTVAEVYSATIENDSNLNGAPGQTVYFSHTLVNTGNAIDTFNLSGFAGSDAATPGAAYSVYLDQNGNGLPDAGESIVTQVTLNPNQQVQLILAVPVPAAATLGTQIDSTILVQSVGGGAGVVLDIGTNSDAGTYDSDSDGTPDGNDSLNNVVTVTTDAVLVATKTAVVNAATNTVRYTLQVANTGGNTAENVNIFDTIPTNSSFVEVNAINGLLASNGDTFRDAAGVDTAIPSDPTTIVLTEVDEPAGIDMNGNGISGETAVDGIFFNNASMAPGTTVSITFTVSFDPTAVSAGSQIRNVFVAQGDTDGGGTPNDPVPSNSTTTTVGQIYTVDVSDTGDAADDDGSVNDIARQDTAGAGSTVGFANVITNNGNGTDIIDFELLNDAGAAYAGATALPAGAQVFPAGTQFSFWNEAGTVQLTDTNGNGRADTGELAPGASLRIQVKAQLPAGFSGTGPFVATMRATSANDPSATPASNTKLEVLGQISAPTVDLANSYSVDLVDAGVDADAFSATTPITTETAQVGGTATFPLFLANNSGNSQSFFLQSTLPAGWSVTFRELGIDSNGDGVINNAANAGNTVSSSPALPGGAVYHYEAVVQVSAVVSQSLAEFTGAVGGVNGDDIGGAYPIIFTVASTSDGAVTDTKLDAVDVTANRNIDVTPDGANQIQPGGNVTYSHIIANIGNSTEALEITGQNSLAADGWSNNTQLFVDTTGNGEPDAWVQINNLVTGTVFARSPSGTIMQIEVDNSGANPVITLEPAQRLDVRVIVYAPAAAPAGNIDQFTLTASNANVTGTAIDSSEVIVGQLRLQKSAFVDTSCACAGGSPTWPADNLFEANPSGTVLPEQCIVWRLTTVNEGSAAAQNVVISDATTAFTTFQNARDAIRLSDGNAVPNSGTAPEVNWNVGNLPSGDQATAQFCVVVN</sequence>
<evidence type="ECO:0000313" key="2">
    <source>
        <dbReference type="EMBL" id="MDI4671514.1"/>
    </source>
</evidence>
<proteinExistence type="predicted"/>
<name>A0ABT6U5Q2_9GAMM</name>
<dbReference type="Pfam" id="PF01345">
    <property type="entry name" value="DUF11"/>
    <property type="match status" value="1"/>
</dbReference>
<dbReference type="NCBIfam" id="TIGR01451">
    <property type="entry name" value="B_ant_repeat"/>
    <property type="match status" value="1"/>
</dbReference>
<protein>
    <submittedName>
        <fullName evidence="2">DUF11 domain-containing protein</fullName>
    </submittedName>
</protein>
<dbReference type="EMBL" id="JAKUMG010000024">
    <property type="protein sequence ID" value="MDI4671514.1"/>
    <property type="molecule type" value="Genomic_DNA"/>
</dbReference>